<evidence type="ECO:0000256" key="2">
    <source>
        <dbReference type="ARBA" id="ARBA00022730"/>
    </source>
</evidence>
<evidence type="ECO:0000259" key="8">
    <source>
        <dbReference type="PROSITE" id="PS00651"/>
    </source>
</evidence>
<keyword evidence="2 7" id="KW-0699">rRNA-binding</keyword>
<comment type="similarity">
    <text evidence="1 7">Belongs to the bacterial ribosomal protein bL9 family.</text>
</comment>
<dbReference type="InterPro" id="IPR036791">
    <property type="entry name" value="Ribosomal_bL9_C_sf"/>
</dbReference>
<gene>
    <name evidence="7" type="primary">rplI</name>
</gene>
<evidence type="ECO:0000313" key="9">
    <source>
        <dbReference type="EMBL" id="AFK79159.1"/>
    </source>
</evidence>
<dbReference type="GO" id="GO:0005840">
    <property type="term" value="C:ribosome"/>
    <property type="evidence" value="ECO:0007669"/>
    <property type="project" value="UniProtKB-KW"/>
</dbReference>
<dbReference type="InterPro" id="IPR000244">
    <property type="entry name" value="Ribosomal_bL9"/>
</dbReference>
<keyword evidence="3 7" id="KW-0694">RNA-binding</keyword>
<dbReference type="GO" id="GO:0006412">
    <property type="term" value="P:translation"/>
    <property type="evidence" value="ECO:0007669"/>
    <property type="project" value="UniProtKB-UniRule"/>
</dbReference>
<keyword evidence="4 7" id="KW-0689">Ribosomal protein</keyword>
<name>I3VIF3_9BACT</name>
<dbReference type="PROSITE" id="PS00651">
    <property type="entry name" value="RIBOSOMAL_L9"/>
    <property type="match status" value="1"/>
</dbReference>
<keyword evidence="5 7" id="KW-0687">Ribonucleoprotein</keyword>
<evidence type="ECO:0000256" key="4">
    <source>
        <dbReference type="ARBA" id="ARBA00022980"/>
    </source>
</evidence>
<proteinExistence type="inferred from homology"/>
<dbReference type="InterPro" id="IPR020069">
    <property type="entry name" value="Ribosomal_bL9_C"/>
</dbReference>
<evidence type="ECO:0000256" key="5">
    <source>
        <dbReference type="ARBA" id="ARBA00023274"/>
    </source>
</evidence>
<dbReference type="Pfam" id="PF01281">
    <property type="entry name" value="Ribosomal_L9_N"/>
    <property type="match status" value="1"/>
</dbReference>
<sequence>MKVLLIKEVANVGQAGETKTVADGFARNFLLPRGLATLATAGALKQVDEERQVQQRKDTRAKTELSQLSSILGATSVTFKAKVGEQNRLFGSITAGDIAKAVGGKVGHPIDKRHIQLDEPIRHLGTYKVAIRVGPKASPSVTVVVEAESAS</sequence>
<dbReference type="HAMAP" id="MF_00503">
    <property type="entry name" value="Ribosomal_bL9"/>
    <property type="match status" value="1"/>
</dbReference>
<dbReference type="PANTHER" id="PTHR21368">
    <property type="entry name" value="50S RIBOSOMAL PROTEIN L9"/>
    <property type="match status" value="1"/>
</dbReference>
<accession>I3VIF3</accession>
<dbReference type="InterPro" id="IPR036935">
    <property type="entry name" value="Ribosomal_bL9_N_sf"/>
</dbReference>
<dbReference type="InterPro" id="IPR020594">
    <property type="entry name" value="Ribosomal_bL9_bac/chp"/>
</dbReference>
<evidence type="ECO:0000256" key="1">
    <source>
        <dbReference type="ARBA" id="ARBA00010605"/>
    </source>
</evidence>
<dbReference type="InterPro" id="IPR020070">
    <property type="entry name" value="Ribosomal_bL9_N"/>
</dbReference>
<dbReference type="SUPFAM" id="SSF55653">
    <property type="entry name" value="Ribosomal protein L9 C-domain"/>
    <property type="match status" value="1"/>
</dbReference>
<comment type="function">
    <text evidence="7">Binds to the 23S rRNA.</text>
</comment>
<dbReference type="Pfam" id="PF03948">
    <property type="entry name" value="Ribosomal_L9_C"/>
    <property type="match status" value="1"/>
</dbReference>
<dbReference type="EMBL" id="JQ970524">
    <property type="protein sequence ID" value="AFK79159.1"/>
    <property type="molecule type" value="Genomic_DNA"/>
</dbReference>
<dbReference type="NCBIfam" id="TIGR00158">
    <property type="entry name" value="L9"/>
    <property type="match status" value="1"/>
</dbReference>
<dbReference type="GO" id="GO:1990904">
    <property type="term" value="C:ribonucleoprotein complex"/>
    <property type="evidence" value="ECO:0007669"/>
    <property type="project" value="UniProtKB-KW"/>
</dbReference>
<organism evidence="9">
    <name type="scientific">uncultured bacterium F25-01</name>
    <dbReference type="NCBI Taxonomy" id="1191433"/>
    <lineage>
        <taxon>Bacteria</taxon>
        <taxon>environmental samples</taxon>
    </lineage>
</organism>
<dbReference type="AlphaFoldDB" id="I3VIF3"/>
<dbReference type="Gene3D" id="3.40.5.10">
    <property type="entry name" value="Ribosomal protein L9, N-terminal domain"/>
    <property type="match status" value="1"/>
</dbReference>
<evidence type="ECO:0000256" key="7">
    <source>
        <dbReference type="HAMAP-Rule" id="MF_00503"/>
    </source>
</evidence>
<dbReference type="InterPro" id="IPR009027">
    <property type="entry name" value="Ribosomal_bL9/RNase_H1_N"/>
</dbReference>
<evidence type="ECO:0000256" key="3">
    <source>
        <dbReference type="ARBA" id="ARBA00022884"/>
    </source>
</evidence>
<feature type="domain" description="Ribosomal protein L9" evidence="8">
    <location>
        <begin position="13"/>
        <end position="40"/>
    </location>
</feature>
<dbReference type="SUPFAM" id="SSF55658">
    <property type="entry name" value="L9 N-domain-like"/>
    <property type="match status" value="1"/>
</dbReference>
<reference evidence="9" key="1">
    <citation type="submission" date="2012-04" db="EMBL/GenBank/DDBJ databases">
        <title>Characterization of mineral phosphate solubilization trait from soil metagenome.</title>
        <authorList>
            <person name="Chhabra S."/>
            <person name="Brazil D."/>
            <person name="Morrissey J."/>
            <person name="Burke J."/>
            <person name="O'Gara F."/>
            <person name="Dowling D."/>
        </authorList>
    </citation>
    <scope>NUCLEOTIDE SEQUENCE</scope>
</reference>
<evidence type="ECO:0000256" key="6">
    <source>
        <dbReference type="ARBA" id="ARBA00035292"/>
    </source>
</evidence>
<dbReference type="GO" id="GO:0003735">
    <property type="term" value="F:structural constituent of ribosome"/>
    <property type="evidence" value="ECO:0007669"/>
    <property type="project" value="InterPro"/>
</dbReference>
<protein>
    <recommendedName>
        <fullName evidence="6 7">Large ribosomal subunit protein bL9</fullName>
    </recommendedName>
</protein>
<dbReference type="Gene3D" id="3.10.430.100">
    <property type="entry name" value="Ribosomal protein L9, C-terminal domain"/>
    <property type="match status" value="1"/>
</dbReference>
<dbReference type="GO" id="GO:0019843">
    <property type="term" value="F:rRNA binding"/>
    <property type="evidence" value="ECO:0007669"/>
    <property type="project" value="UniProtKB-UniRule"/>
</dbReference>